<dbReference type="GeneID" id="19302496"/>
<keyword evidence="4" id="KW-1185">Reference proteome</keyword>
<dbReference type="RefSeq" id="XP_007869490.1">
    <property type="nucleotide sequence ID" value="XM_007871299.1"/>
</dbReference>
<dbReference type="EMBL" id="KB469297">
    <property type="protein sequence ID" value="EPQ59324.1"/>
    <property type="molecule type" value="Genomic_DNA"/>
</dbReference>
<dbReference type="Proteomes" id="UP000030669">
    <property type="component" value="Unassembled WGS sequence"/>
</dbReference>
<evidence type="ECO:0000313" key="3">
    <source>
        <dbReference type="EMBL" id="EPQ59324.1"/>
    </source>
</evidence>
<dbReference type="HOGENOM" id="CLU_2090476_0_0_1"/>
<gene>
    <name evidence="3" type="ORF">GLOTRDRAFT_125630</name>
    <name evidence="2" type="ORF">GLOTRDRAFT_132448</name>
</gene>
<sequence>MHSHLGLTFGNRNTPVPYPPVQTQQTGPNFVNPSSSVPLDQTLAQLQAKIRALEAQVGAQSTAPPAPPPENTINPMIANPASIQQARMLALSARDDGKKPVVLPPITPGHKRSALSL</sequence>
<evidence type="ECO:0000313" key="2">
    <source>
        <dbReference type="EMBL" id="EPQ52335.1"/>
    </source>
</evidence>
<proteinExistence type="predicted"/>
<feature type="non-terminal residue" evidence="3">
    <location>
        <position position="117"/>
    </location>
</feature>
<evidence type="ECO:0000256" key="1">
    <source>
        <dbReference type="SAM" id="MobiDB-lite"/>
    </source>
</evidence>
<dbReference type="EMBL" id="KB469308">
    <property type="protein sequence ID" value="EPQ52335.1"/>
    <property type="molecule type" value="Genomic_DNA"/>
</dbReference>
<dbReference type="KEGG" id="gtr:GLOTRDRAFT_132448"/>
<dbReference type="RefSeq" id="XP_007862353.1">
    <property type="nucleotide sequence ID" value="XM_007864162.1"/>
</dbReference>
<dbReference type="KEGG" id="gtr:GLOTRDRAFT_125630"/>
<evidence type="ECO:0000313" key="4">
    <source>
        <dbReference type="Proteomes" id="UP000030669"/>
    </source>
</evidence>
<organism evidence="3 4">
    <name type="scientific">Gloeophyllum trabeum (strain ATCC 11539 / FP-39264 / Madison 617)</name>
    <name type="common">Brown rot fungus</name>
    <dbReference type="NCBI Taxonomy" id="670483"/>
    <lineage>
        <taxon>Eukaryota</taxon>
        <taxon>Fungi</taxon>
        <taxon>Dikarya</taxon>
        <taxon>Basidiomycota</taxon>
        <taxon>Agaricomycotina</taxon>
        <taxon>Agaricomycetes</taxon>
        <taxon>Gloeophyllales</taxon>
        <taxon>Gloeophyllaceae</taxon>
        <taxon>Gloeophyllum</taxon>
    </lineage>
</organism>
<feature type="region of interest" description="Disordered" evidence="1">
    <location>
        <begin position="96"/>
        <end position="117"/>
    </location>
</feature>
<dbReference type="GeneID" id="19301273"/>
<accession>S7S0R3</accession>
<feature type="region of interest" description="Disordered" evidence="1">
    <location>
        <begin position="1"/>
        <end position="30"/>
    </location>
</feature>
<reference evidence="3 4" key="1">
    <citation type="journal article" date="2012" name="Science">
        <title>The Paleozoic origin of enzymatic lignin decomposition reconstructed from 31 fungal genomes.</title>
        <authorList>
            <person name="Floudas D."/>
            <person name="Binder M."/>
            <person name="Riley R."/>
            <person name="Barry K."/>
            <person name="Blanchette R.A."/>
            <person name="Henrissat B."/>
            <person name="Martinez A.T."/>
            <person name="Otillar R."/>
            <person name="Spatafora J.W."/>
            <person name="Yadav J.S."/>
            <person name="Aerts A."/>
            <person name="Benoit I."/>
            <person name="Boyd A."/>
            <person name="Carlson A."/>
            <person name="Copeland A."/>
            <person name="Coutinho P.M."/>
            <person name="de Vries R.P."/>
            <person name="Ferreira P."/>
            <person name="Findley K."/>
            <person name="Foster B."/>
            <person name="Gaskell J."/>
            <person name="Glotzer D."/>
            <person name="Gorecki P."/>
            <person name="Heitman J."/>
            <person name="Hesse C."/>
            <person name="Hori C."/>
            <person name="Igarashi K."/>
            <person name="Jurgens J.A."/>
            <person name="Kallen N."/>
            <person name="Kersten P."/>
            <person name="Kohler A."/>
            <person name="Kuees U."/>
            <person name="Kumar T.K.A."/>
            <person name="Kuo A."/>
            <person name="LaButti K."/>
            <person name="Larrondo L.F."/>
            <person name="Lindquist E."/>
            <person name="Ling A."/>
            <person name="Lombard V."/>
            <person name="Lucas S."/>
            <person name="Lundell T."/>
            <person name="Martin R."/>
            <person name="McLaughlin D.J."/>
            <person name="Morgenstern I."/>
            <person name="Morin E."/>
            <person name="Murat C."/>
            <person name="Nagy L.G."/>
            <person name="Nolan M."/>
            <person name="Ohm R.A."/>
            <person name="Patyshakuliyeva A."/>
            <person name="Rokas A."/>
            <person name="Ruiz-Duenas F.J."/>
            <person name="Sabat G."/>
            <person name="Salamov A."/>
            <person name="Samejima M."/>
            <person name="Schmutz J."/>
            <person name="Slot J.C."/>
            <person name="St John F."/>
            <person name="Stenlid J."/>
            <person name="Sun H."/>
            <person name="Sun S."/>
            <person name="Syed K."/>
            <person name="Tsang A."/>
            <person name="Wiebenga A."/>
            <person name="Young D."/>
            <person name="Pisabarro A."/>
            <person name="Eastwood D.C."/>
            <person name="Martin F."/>
            <person name="Cullen D."/>
            <person name="Grigoriev I.V."/>
            <person name="Hibbett D.S."/>
        </authorList>
    </citation>
    <scope>NUCLEOTIDE SEQUENCE [LARGE SCALE GENOMIC DNA]</scope>
    <source>
        <strain evidence="3 4">ATCC 11539</strain>
    </source>
</reference>
<name>S7S0R3_GLOTA</name>
<protein>
    <submittedName>
        <fullName evidence="3">Uncharacterized protein</fullName>
    </submittedName>
</protein>
<dbReference type="AlphaFoldDB" id="S7S0R3"/>